<dbReference type="InParanoid" id="A0A6P8SHA9"/>
<dbReference type="AlphaFoldDB" id="A0A6P8SHA9"/>
<keyword evidence="1" id="KW-1015">Disulfide bond</keyword>
<dbReference type="Gene3D" id="4.10.740.10">
    <property type="entry name" value="Coagulation Factor IX"/>
    <property type="match status" value="1"/>
</dbReference>
<organism evidence="5 6">
    <name type="scientific">Geotrypetes seraphini</name>
    <name type="common">Gaboon caecilian</name>
    <name type="synonym">Caecilia seraphini</name>
    <dbReference type="NCBI Taxonomy" id="260995"/>
    <lineage>
        <taxon>Eukaryota</taxon>
        <taxon>Metazoa</taxon>
        <taxon>Chordata</taxon>
        <taxon>Craniata</taxon>
        <taxon>Vertebrata</taxon>
        <taxon>Euteleostomi</taxon>
        <taxon>Amphibia</taxon>
        <taxon>Gymnophiona</taxon>
        <taxon>Geotrypetes</taxon>
    </lineage>
</organism>
<sequence>MPVKSSVVPGDWRFFKRVPGQIQEITQTGPAMRWGMGSLVLLIQGILVIVKYTLASRSPATAVEEEVFLNDWAAHRFLGRKLLYNHWDFEIFIPDNLERECKEEVCNYEEARECFEDDQITKQFWDKYPHNGKGGDSAVTPAIDVAGLVAGLIATIVLLIMGTLVALYCVKYRARERSQGRVPVSLTSSALPTEDVPLTRLPRHQPEAPGLPSYEQALEASGTYDAPPPPYQRNAVHFAHPS</sequence>
<dbReference type="SUPFAM" id="SSF57630">
    <property type="entry name" value="GLA-domain"/>
    <property type="match status" value="1"/>
</dbReference>
<feature type="domain" description="Gla" evidence="4">
    <location>
        <begin position="84"/>
        <end position="130"/>
    </location>
</feature>
<dbReference type="PRINTS" id="PR00001">
    <property type="entry name" value="GLABLOOD"/>
</dbReference>
<evidence type="ECO:0000256" key="1">
    <source>
        <dbReference type="ARBA" id="ARBA00023157"/>
    </source>
</evidence>
<keyword evidence="3" id="KW-0472">Membrane</keyword>
<dbReference type="GeneID" id="117368428"/>
<feature type="region of interest" description="Disordered" evidence="2">
    <location>
        <begin position="220"/>
        <end position="242"/>
    </location>
</feature>
<dbReference type="InterPro" id="IPR050442">
    <property type="entry name" value="Peptidase_S1_coag_factors"/>
</dbReference>
<feature type="transmembrane region" description="Helical" evidence="3">
    <location>
        <begin position="145"/>
        <end position="170"/>
    </location>
</feature>
<dbReference type="FunCoup" id="A0A6P8SHA9">
    <property type="interactions" value="84"/>
</dbReference>
<evidence type="ECO:0000256" key="2">
    <source>
        <dbReference type="SAM" id="MobiDB-lite"/>
    </source>
</evidence>
<dbReference type="PROSITE" id="PS00011">
    <property type="entry name" value="GLA_1"/>
    <property type="match status" value="1"/>
</dbReference>
<evidence type="ECO:0000259" key="4">
    <source>
        <dbReference type="PROSITE" id="PS50998"/>
    </source>
</evidence>
<dbReference type="OrthoDB" id="9945709at2759"/>
<dbReference type="InterPro" id="IPR017857">
    <property type="entry name" value="Coagulation_fac-like_Gla_dom"/>
</dbReference>
<dbReference type="SMART" id="SM00069">
    <property type="entry name" value="GLA"/>
    <property type="match status" value="1"/>
</dbReference>
<keyword evidence="3" id="KW-1133">Transmembrane helix</keyword>
<dbReference type="InterPro" id="IPR035972">
    <property type="entry name" value="GLA-like_dom_SF"/>
</dbReference>
<proteinExistence type="predicted"/>
<evidence type="ECO:0000256" key="3">
    <source>
        <dbReference type="SAM" id="Phobius"/>
    </source>
</evidence>
<dbReference type="GO" id="GO:0005615">
    <property type="term" value="C:extracellular space"/>
    <property type="evidence" value="ECO:0007669"/>
    <property type="project" value="TreeGrafter"/>
</dbReference>
<dbReference type="GO" id="GO:0005509">
    <property type="term" value="F:calcium ion binding"/>
    <property type="evidence" value="ECO:0007669"/>
    <property type="project" value="InterPro"/>
</dbReference>
<accession>A0A6P8SHA9</accession>
<dbReference type="FunFam" id="4.10.740.10:FF:000001">
    <property type="entry name" value="vitamin K-dependent protein S"/>
    <property type="match status" value="1"/>
</dbReference>
<keyword evidence="3 6" id="KW-0812">Transmembrane</keyword>
<dbReference type="RefSeq" id="XP_033817969.1">
    <property type="nucleotide sequence ID" value="XM_033962078.1"/>
</dbReference>
<dbReference type="PANTHER" id="PTHR24278">
    <property type="entry name" value="COAGULATION FACTOR"/>
    <property type="match status" value="1"/>
</dbReference>
<dbReference type="CTD" id="5639"/>
<evidence type="ECO:0000313" key="5">
    <source>
        <dbReference type="Proteomes" id="UP000515159"/>
    </source>
</evidence>
<protein>
    <submittedName>
        <fullName evidence="6">Transmembrane gamma-carboxyglutamic acid protein 2</fullName>
    </submittedName>
</protein>
<gene>
    <name evidence="6" type="primary">PRRG2</name>
</gene>
<dbReference type="Pfam" id="PF00594">
    <property type="entry name" value="Gla"/>
    <property type="match status" value="1"/>
</dbReference>
<keyword evidence="5" id="KW-1185">Reference proteome</keyword>
<dbReference type="PROSITE" id="PS50998">
    <property type="entry name" value="GLA_2"/>
    <property type="match status" value="1"/>
</dbReference>
<dbReference type="GO" id="GO:0005886">
    <property type="term" value="C:plasma membrane"/>
    <property type="evidence" value="ECO:0007669"/>
    <property type="project" value="TreeGrafter"/>
</dbReference>
<dbReference type="Proteomes" id="UP000515159">
    <property type="component" value="Chromosome 10"/>
</dbReference>
<dbReference type="PANTHER" id="PTHR24278:SF38">
    <property type="entry name" value="TRANSMEMBRANE GAMMA-CARBOXYGLUTAMIC ACID PROTEIN 4"/>
    <property type="match status" value="1"/>
</dbReference>
<dbReference type="KEGG" id="gsh:117368428"/>
<name>A0A6P8SHA9_GEOSA</name>
<dbReference type="InterPro" id="IPR000294">
    <property type="entry name" value="GLA_domain"/>
</dbReference>
<reference evidence="6" key="1">
    <citation type="submission" date="2025-08" db="UniProtKB">
        <authorList>
            <consortium name="RefSeq"/>
        </authorList>
    </citation>
    <scope>IDENTIFICATION</scope>
</reference>
<evidence type="ECO:0000313" key="6">
    <source>
        <dbReference type="RefSeq" id="XP_033817969.1"/>
    </source>
</evidence>